<dbReference type="AlphaFoldDB" id="A0A9D2MG44"/>
<dbReference type="EMBL" id="DWXX01000143">
    <property type="protein sequence ID" value="HJB59569.1"/>
    <property type="molecule type" value="Genomic_DNA"/>
</dbReference>
<proteinExistence type="inferred from homology"/>
<dbReference type="SMART" id="SM00903">
    <property type="entry name" value="Flavin_Reduct"/>
    <property type="match status" value="1"/>
</dbReference>
<dbReference type="InterPro" id="IPR052174">
    <property type="entry name" value="Flavoredoxin"/>
</dbReference>
<dbReference type="PANTHER" id="PTHR43567">
    <property type="entry name" value="FLAVOREDOXIN-RELATED-RELATED"/>
    <property type="match status" value="1"/>
</dbReference>
<evidence type="ECO:0000256" key="1">
    <source>
        <dbReference type="ARBA" id="ARBA00001917"/>
    </source>
</evidence>
<accession>A0A9D2MG44</accession>
<dbReference type="GO" id="GO:0010181">
    <property type="term" value="F:FMN binding"/>
    <property type="evidence" value="ECO:0007669"/>
    <property type="project" value="InterPro"/>
</dbReference>
<organism evidence="5 6">
    <name type="scientific">Candidatus Faecalibacterium faecipullorum</name>
    <dbReference type="NCBI Taxonomy" id="2838578"/>
    <lineage>
        <taxon>Bacteria</taxon>
        <taxon>Bacillati</taxon>
        <taxon>Bacillota</taxon>
        <taxon>Clostridia</taxon>
        <taxon>Eubacteriales</taxon>
        <taxon>Oscillospiraceae</taxon>
        <taxon>Faecalibacterium</taxon>
    </lineage>
</organism>
<dbReference type="InterPro" id="IPR002563">
    <property type="entry name" value="Flavin_Rdtase-like_dom"/>
</dbReference>
<evidence type="ECO:0000256" key="2">
    <source>
        <dbReference type="ARBA" id="ARBA00022630"/>
    </source>
</evidence>
<sequence>MKQSWKGAALLNPVPPVLVSCGSMERPNLITVGWCGTVCTHPAMVSVSIRPERYSYGLIKASGLFAVNLPTEALARAVDWCGVKSGREVDKFAALGLHAEPGAANPGCPTLAESPLTLECRVAQTLPLGSHELFLAEVTGCLVDEALLDEKGRLCLDKAGLIAYSHGEYRALGRRLGTFGWSVKKKRRKP</sequence>
<comment type="similarity">
    <text evidence="3">Belongs to the flavoredoxin family.</text>
</comment>
<comment type="cofactor">
    <cofactor evidence="1">
        <name>FMN</name>
        <dbReference type="ChEBI" id="CHEBI:58210"/>
    </cofactor>
</comment>
<evidence type="ECO:0000259" key="4">
    <source>
        <dbReference type="SMART" id="SM00903"/>
    </source>
</evidence>
<gene>
    <name evidence="5" type="ORF">H9771_07975</name>
</gene>
<name>A0A9D2MG44_9FIRM</name>
<evidence type="ECO:0000313" key="6">
    <source>
        <dbReference type="Proteomes" id="UP000824211"/>
    </source>
</evidence>
<dbReference type="PANTHER" id="PTHR43567:SF1">
    <property type="entry name" value="FLAVOREDOXIN"/>
    <property type="match status" value="1"/>
</dbReference>
<dbReference type="GO" id="GO:0016646">
    <property type="term" value="F:oxidoreductase activity, acting on the CH-NH group of donors, NAD or NADP as acceptor"/>
    <property type="evidence" value="ECO:0007669"/>
    <property type="project" value="UniProtKB-ARBA"/>
</dbReference>
<reference evidence="5" key="1">
    <citation type="journal article" date="2021" name="PeerJ">
        <title>Extensive microbial diversity within the chicken gut microbiome revealed by metagenomics and culture.</title>
        <authorList>
            <person name="Gilroy R."/>
            <person name="Ravi A."/>
            <person name="Getino M."/>
            <person name="Pursley I."/>
            <person name="Horton D.L."/>
            <person name="Alikhan N.F."/>
            <person name="Baker D."/>
            <person name="Gharbi K."/>
            <person name="Hall N."/>
            <person name="Watson M."/>
            <person name="Adriaenssens E.M."/>
            <person name="Foster-Nyarko E."/>
            <person name="Jarju S."/>
            <person name="Secka A."/>
            <person name="Antonio M."/>
            <person name="Oren A."/>
            <person name="Chaudhuri R.R."/>
            <person name="La Ragione R."/>
            <person name="Hildebrand F."/>
            <person name="Pallen M.J."/>
        </authorList>
    </citation>
    <scope>NUCLEOTIDE SEQUENCE</scope>
    <source>
        <strain evidence="5">ChiHjej9B8-13557</strain>
    </source>
</reference>
<comment type="caution">
    <text evidence="5">The sequence shown here is derived from an EMBL/GenBank/DDBJ whole genome shotgun (WGS) entry which is preliminary data.</text>
</comment>
<protein>
    <submittedName>
        <fullName evidence="5">Flavin reductase family protein</fullName>
    </submittedName>
</protein>
<dbReference type="SUPFAM" id="SSF50475">
    <property type="entry name" value="FMN-binding split barrel"/>
    <property type="match status" value="1"/>
</dbReference>
<feature type="domain" description="Flavin reductase like" evidence="4">
    <location>
        <begin position="9"/>
        <end position="156"/>
    </location>
</feature>
<evidence type="ECO:0000256" key="3">
    <source>
        <dbReference type="ARBA" id="ARBA00038054"/>
    </source>
</evidence>
<dbReference type="Proteomes" id="UP000824211">
    <property type="component" value="Unassembled WGS sequence"/>
</dbReference>
<keyword evidence="2" id="KW-0285">Flavoprotein</keyword>
<reference evidence="5" key="2">
    <citation type="submission" date="2021-04" db="EMBL/GenBank/DDBJ databases">
        <authorList>
            <person name="Gilroy R."/>
        </authorList>
    </citation>
    <scope>NUCLEOTIDE SEQUENCE</scope>
    <source>
        <strain evidence="5">ChiHjej9B8-13557</strain>
    </source>
</reference>
<dbReference type="Gene3D" id="2.30.110.10">
    <property type="entry name" value="Electron Transport, Fmn-binding Protein, Chain A"/>
    <property type="match status" value="1"/>
</dbReference>
<dbReference type="PROSITE" id="PS51257">
    <property type="entry name" value="PROKAR_LIPOPROTEIN"/>
    <property type="match status" value="1"/>
</dbReference>
<evidence type="ECO:0000313" key="5">
    <source>
        <dbReference type="EMBL" id="HJB59569.1"/>
    </source>
</evidence>
<dbReference type="InterPro" id="IPR012349">
    <property type="entry name" value="Split_barrel_FMN-bd"/>
</dbReference>
<dbReference type="Pfam" id="PF01613">
    <property type="entry name" value="Flavin_Reduct"/>
    <property type="match status" value="1"/>
</dbReference>